<proteinExistence type="predicted"/>
<keyword evidence="4" id="KW-1185">Reference proteome</keyword>
<evidence type="ECO:0000313" key="3">
    <source>
        <dbReference type="EMBL" id="MFC5021439.1"/>
    </source>
</evidence>
<evidence type="ECO:0000313" key="4">
    <source>
        <dbReference type="Proteomes" id="UP001595829"/>
    </source>
</evidence>
<feature type="compositionally biased region" description="Basic and acidic residues" evidence="1">
    <location>
        <begin position="139"/>
        <end position="149"/>
    </location>
</feature>
<dbReference type="RefSeq" id="WP_345693399.1">
    <property type="nucleotide sequence ID" value="NZ_BAABIT010000001.1"/>
</dbReference>
<dbReference type="PROSITE" id="PS51819">
    <property type="entry name" value="VOC"/>
    <property type="match status" value="1"/>
</dbReference>
<name>A0ABV9X7P3_9ACTN</name>
<dbReference type="InterPro" id="IPR037523">
    <property type="entry name" value="VOC_core"/>
</dbReference>
<dbReference type="Pfam" id="PF00903">
    <property type="entry name" value="Glyoxalase"/>
    <property type="match status" value="1"/>
</dbReference>
<gene>
    <name evidence="3" type="ORF">ACFPM3_04635</name>
</gene>
<dbReference type="CDD" id="cd07246">
    <property type="entry name" value="VOC_like"/>
    <property type="match status" value="1"/>
</dbReference>
<dbReference type="Gene3D" id="3.30.720.120">
    <property type="match status" value="1"/>
</dbReference>
<dbReference type="InterPro" id="IPR004360">
    <property type="entry name" value="Glyas_Fos-R_dOase_dom"/>
</dbReference>
<reference evidence="4" key="1">
    <citation type="journal article" date="2019" name="Int. J. Syst. Evol. Microbiol.">
        <title>The Global Catalogue of Microorganisms (GCM) 10K type strain sequencing project: providing services to taxonomists for standard genome sequencing and annotation.</title>
        <authorList>
            <consortium name="The Broad Institute Genomics Platform"/>
            <consortium name="The Broad Institute Genome Sequencing Center for Infectious Disease"/>
            <person name="Wu L."/>
            <person name="Ma J."/>
        </authorList>
    </citation>
    <scope>NUCLEOTIDE SEQUENCE [LARGE SCALE GENOMIC DNA]</scope>
    <source>
        <strain evidence="4">CGMCC 4.1648</strain>
    </source>
</reference>
<sequence length="158" mass="17316">MSVKPIPEDYPRVTPYLCVDGAAAAIDFYVSVLGATERMRMPAPDGRIGHAELQFGNSVVMLADEFPEMGVRGPKSVGGTPVQLHVYVEDVDAAFARALDKGATELDAVKDQFYGDRTGQFEDPFGHRWNVATHVEDVPPEEMERRAREAMQSMGGSD</sequence>
<dbReference type="Gene3D" id="3.30.720.110">
    <property type="match status" value="1"/>
</dbReference>
<feature type="region of interest" description="Disordered" evidence="1">
    <location>
        <begin position="139"/>
        <end position="158"/>
    </location>
</feature>
<comment type="caution">
    <text evidence="3">The sequence shown here is derived from an EMBL/GenBank/DDBJ whole genome shotgun (WGS) entry which is preliminary data.</text>
</comment>
<dbReference type="SUPFAM" id="SSF54593">
    <property type="entry name" value="Glyoxalase/Bleomycin resistance protein/Dihydroxybiphenyl dioxygenase"/>
    <property type="match status" value="1"/>
</dbReference>
<dbReference type="PANTHER" id="PTHR34109:SF1">
    <property type="entry name" value="VOC DOMAIN-CONTAINING PROTEIN"/>
    <property type="match status" value="1"/>
</dbReference>
<accession>A0ABV9X7P3</accession>
<dbReference type="PANTHER" id="PTHR34109">
    <property type="entry name" value="BNAUNNG04460D PROTEIN-RELATED"/>
    <property type="match status" value="1"/>
</dbReference>
<dbReference type="InterPro" id="IPR029068">
    <property type="entry name" value="Glyas_Bleomycin-R_OHBP_Dase"/>
</dbReference>
<evidence type="ECO:0000259" key="2">
    <source>
        <dbReference type="PROSITE" id="PS51819"/>
    </source>
</evidence>
<organism evidence="3 4">
    <name type="scientific">Streptomyces coeruleoprunus</name>
    <dbReference type="NCBI Taxonomy" id="285563"/>
    <lineage>
        <taxon>Bacteria</taxon>
        <taxon>Bacillati</taxon>
        <taxon>Actinomycetota</taxon>
        <taxon>Actinomycetes</taxon>
        <taxon>Kitasatosporales</taxon>
        <taxon>Streptomycetaceae</taxon>
        <taxon>Streptomyces</taxon>
    </lineage>
</organism>
<feature type="domain" description="VOC" evidence="2">
    <location>
        <begin position="9"/>
        <end position="134"/>
    </location>
</feature>
<dbReference type="Proteomes" id="UP001595829">
    <property type="component" value="Unassembled WGS sequence"/>
</dbReference>
<dbReference type="EMBL" id="JBHSJD010000002">
    <property type="protein sequence ID" value="MFC5021439.1"/>
    <property type="molecule type" value="Genomic_DNA"/>
</dbReference>
<evidence type="ECO:0000256" key="1">
    <source>
        <dbReference type="SAM" id="MobiDB-lite"/>
    </source>
</evidence>
<protein>
    <submittedName>
        <fullName evidence="3">VOC family protein</fullName>
    </submittedName>
</protein>